<proteinExistence type="predicted"/>
<reference evidence="2 3" key="1">
    <citation type="submission" date="2024-09" db="EMBL/GenBank/DDBJ databases">
        <title>Draft genome sequence of multifaceted antimicrobials producing Streptomyces sp. strain FH1.</title>
        <authorList>
            <person name="Hassan F."/>
            <person name="Ali H."/>
            <person name="Hassan N."/>
            <person name="Nawaz A."/>
        </authorList>
    </citation>
    <scope>NUCLEOTIDE SEQUENCE [LARGE SCALE GENOMIC DNA]</scope>
    <source>
        <strain evidence="2 3">FH1</strain>
    </source>
</reference>
<keyword evidence="3" id="KW-1185">Reference proteome</keyword>
<gene>
    <name evidence="2" type="ORF">ACE11A_14255</name>
</gene>
<feature type="region of interest" description="Disordered" evidence="1">
    <location>
        <begin position="73"/>
        <end position="93"/>
    </location>
</feature>
<dbReference type="RefSeq" id="WP_375063463.1">
    <property type="nucleotide sequence ID" value="NZ_JBHGBT010000011.1"/>
</dbReference>
<evidence type="ECO:0000256" key="1">
    <source>
        <dbReference type="SAM" id="MobiDB-lite"/>
    </source>
</evidence>
<dbReference type="Proteomes" id="UP001577267">
    <property type="component" value="Unassembled WGS sequence"/>
</dbReference>
<dbReference type="EMBL" id="JBHGBT010000011">
    <property type="protein sequence ID" value="MFB4195517.1"/>
    <property type="molecule type" value="Genomic_DNA"/>
</dbReference>
<protein>
    <submittedName>
        <fullName evidence="2">Uncharacterized protein</fullName>
    </submittedName>
</protein>
<name>A0ABV4ZN17_9ACTN</name>
<sequence length="360" mass="38305">MTASTTAGPCAVTVYYEPLDPRAPDGPDGQSLTLALDGPHPCHSISVHIPPDAADSTDLHPLTRDWETTRPAAGTTRFTPARGPRRPDNDGRLTLRLTGLRPAAPSADDRAGAVEVTVVATAGPAHAPHETTSRHYLEVAAAGETITNFKAEHLLVTKEQTVTLLWSGPDDRSGYRLQTSDQQGKTSTPAALLQQNYKNLGGEQRSYRYPHKLHRTTVFSLLYETTQVTSRALTWVVVEKGDLDAGRLSVSGPVALLGPPQSLLARAKDAKECTVKEVPSDGIVAATLDTSSGRVTGRLTVGSLLRELAADASGTPAHVQLPVPKGSGFSYRTNSSGALSDLTWFPFGTERVDLTCGRSS</sequence>
<evidence type="ECO:0000313" key="3">
    <source>
        <dbReference type="Proteomes" id="UP001577267"/>
    </source>
</evidence>
<evidence type="ECO:0000313" key="2">
    <source>
        <dbReference type="EMBL" id="MFB4195517.1"/>
    </source>
</evidence>
<organism evidence="2 3">
    <name type="scientific">Streptomyces carpaticus</name>
    <dbReference type="NCBI Taxonomy" id="285558"/>
    <lineage>
        <taxon>Bacteria</taxon>
        <taxon>Bacillati</taxon>
        <taxon>Actinomycetota</taxon>
        <taxon>Actinomycetes</taxon>
        <taxon>Kitasatosporales</taxon>
        <taxon>Streptomycetaceae</taxon>
        <taxon>Streptomyces</taxon>
    </lineage>
</organism>
<accession>A0ABV4ZN17</accession>
<comment type="caution">
    <text evidence="2">The sequence shown here is derived from an EMBL/GenBank/DDBJ whole genome shotgun (WGS) entry which is preliminary data.</text>
</comment>